<evidence type="ECO:0000259" key="14">
    <source>
        <dbReference type="PROSITE" id="PS51384"/>
    </source>
</evidence>
<dbReference type="Gene3D" id="2.40.30.10">
    <property type="entry name" value="Translation factors"/>
    <property type="match status" value="1"/>
</dbReference>
<dbReference type="Gene3D" id="3.40.50.80">
    <property type="entry name" value="Nucleotide-binding domain of ferredoxin-NADP reductase (FNR) module"/>
    <property type="match status" value="1"/>
</dbReference>
<organism evidence="15 16">
    <name type="scientific">Azospirillum thermophilum</name>
    <dbReference type="NCBI Taxonomy" id="2202148"/>
    <lineage>
        <taxon>Bacteria</taxon>
        <taxon>Pseudomonadati</taxon>
        <taxon>Pseudomonadota</taxon>
        <taxon>Alphaproteobacteria</taxon>
        <taxon>Rhodospirillales</taxon>
        <taxon>Azospirillaceae</taxon>
        <taxon>Azospirillum</taxon>
    </lineage>
</organism>
<keyword evidence="5" id="KW-0001">2Fe-2S</keyword>
<proteinExistence type="predicted"/>
<evidence type="ECO:0000256" key="9">
    <source>
        <dbReference type="ARBA" id="ARBA00023002"/>
    </source>
</evidence>
<feature type="transmembrane region" description="Helical" evidence="13">
    <location>
        <begin position="80"/>
        <end position="96"/>
    </location>
</feature>
<dbReference type="PANTHER" id="PTHR47354:SF8">
    <property type="entry name" value="1,2-PHENYLACETYL-COA EPOXIDASE, SUBUNIT E"/>
    <property type="match status" value="1"/>
</dbReference>
<evidence type="ECO:0000256" key="4">
    <source>
        <dbReference type="ARBA" id="ARBA00022692"/>
    </source>
</evidence>
<dbReference type="AlphaFoldDB" id="A0A2S2CLG6"/>
<dbReference type="SUPFAM" id="SSF52343">
    <property type="entry name" value="Ferredoxin reductase-like, C-terminal NADP-linked domain"/>
    <property type="match status" value="1"/>
</dbReference>
<gene>
    <name evidence="15" type="ORF">DEW08_03185</name>
</gene>
<dbReference type="CDD" id="cd06198">
    <property type="entry name" value="FNR_like_3"/>
    <property type="match status" value="1"/>
</dbReference>
<evidence type="ECO:0000256" key="7">
    <source>
        <dbReference type="ARBA" id="ARBA00022827"/>
    </source>
</evidence>
<sequence>MKRLRIALWSILALLSLVWVAADPLAFQVPNFFALRASVMQYSGILAIGCMSVAMILALRPRWPERRIGGLDKMYRLHKWLGITALCVAVFHWLWAQGPKWAVGWGLLERPVRGPRPVLENPVEQLFQSLRGTAEGVGEWAFYAAALLIVLALIPRFPYRAFFKTHRLLALSYLVLVFHAVVLTKFGYWLSPVGLLLAPLLAGGTWAAVVVLLRRVGRARKAEGTLTALHYYPGVRTTEMEIAIPAGWPGHKSGQFAFLTTDRSEGPHPFTIASAWNDADRRISFVVKELGDHTRRLRDSLHIGQAVTVEGPYGCFTFEDRCPHQIWVGGGIGITPFIARMKQIARQAAGQTVDRQTADRQALPAVDLFHTTADYDEEAIAKLKADAQAAGIRLHVLHDARDGRLDGERIRSLVPDWRKASIWFCGPAGFGRALREDFAAQGLPVDRRFHQELFAMR</sequence>
<feature type="transmembrane region" description="Helical" evidence="13">
    <location>
        <begin position="196"/>
        <end position="213"/>
    </location>
</feature>
<keyword evidence="8 13" id="KW-1133">Transmembrane helix</keyword>
<dbReference type="GO" id="GO:0051537">
    <property type="term" value="F:2 iron, 2 sulfur cluster binding"/>
    <property type="evidence" value="ECO:0007669"/>
    <property type="project" value="UniProtKB-KW"/>
</dbReference>
<comment type="cofactor">
    <cofactor evidence="1">
        <name>FAD</name>
        <dbReference type="ChEBI" id="CHEBI:57692"/>
    </cofactor>
</comment>
<dbReference type="SFLD" id="SFLDG01168">
    <property type="entry name" value="Ferric_reductase_subgroup_(FRE"/>
    <property type="match status" value="1"/>
</dbReference>
<dbReference type="InterPro" id="IPR013112">
    <property type="entry name" value="FAD-bd_8"/>
</dbReference>
<dbReference type="SFLD" id="SFLDS00052">
    <property type="entry name" value="Ferric_Reductase_Domain"/>
    <property type="match status" value="1"/>
</dbReference>
<dbReference type="KEGG" id="azz:DEW08_03185"/>
<dbReference type="GO" id="GO:0016020">
    <property type="term" value="C:membrane"/>
    <property type="evidence" value="ECO:0007669"/>
    <property type="project" value="UniProtKB-SubCell"/>
</dbReference>
<evidence type="ECO:0000313" key="16">
    <source>
        <dbReference type="Proteomes" id="UP000245629"/>
    </source>
</evidence>
<evidence type="ECO:0000256" key="5">
    <source>
        <dbReference type="ARBA" id="ARBA00022714"/>
    </source>
</evidence>
<dbReference type="GO" id="GO:0050660">
    <property type="term" value="F:flavin adenine dinucleotide binding"/>
    <property type="evidence" value="ECO:0007669"/>
    <property type="project" value="TreeGrafter"/>
</dbReference>
<dbReference type="Proteomes" id="UP000245629">
    <property type="component" value="Chromosome 1"/>
</dbReference>
<keyword evidence="9" id="KW-0560">Oxidoreductase</keyword>
<evidence type="ECO:0000256" key="2">
    <source>
        <dbReference type="ARBA" id="ARBA00004141"/>
    </source>
</evidence>
<dbReference type="PROSITE" id="PS51384">
    <property type="entry name" value="FAD_FR"/>
    <property type="match status" value="1"/>
</dbReference>
<keyword evidence="7" id="KW-0274">FAD</keyword>
<dbReference type="GO" id="GO:0016491">
    <property type="term" value="F:oxidoreductase activity"/>
    <property type="evidence" value="ECO:0007669"/>
    <property type="project" value="UniProtKB-KW"/>
</dbReference>
<keyword evidence="16" id="KW-1185">Reference proteome</keyword>
<name>A0A2S2CLG6_9PROT</name>
<feature type="domain" description="FAD-binding FR-type" evidence="14">
    <location>
        <begin position="203"/>
        <end position="319"/>
    </location>
</feature>
<keyword evidence="6" id="KW-0479">Metal-binding</keyword>
<keyword evidence="4 13" id="KW-0812">Transmembrane</keyword>
<dbReference type="Pfam" id="PF01794">
    <property type="entry name" value="Ferric_reduct"/>
    <property type="match status" value="1"/>
</dbReference>
<comment type="subcellular location">
    <subcellularLocation>
        <location evidence="2">Membrane</location>
        <topology evidence="2">Multi-pass membrane protein</topology>
    </subcellularLocation>
</comment>
<dbReference type="EMBL" id="CP029352">
    <property type="protein sequence ID" value="AWK85312.1"/>
    <property type="molecule type" value="Genomic_DNA"/>
</dbReference>
<feature type="transmembrane region" description="Helical" evidence="13">
    <location>
        <begin position="140"/>
        <end position="159"/>
    </location>
</feature>
<keyword evidence="10" id="KW-0408">Iron</keyword>
<keyword evidence="3" id="KW-0285">Flavoprotein</keyword>
<evidence type="ECO:0000256" key="1">
    <source>
        <dbReference type="ARBA" id="ARBA00001974"/>
    </source>
</evidence>
<dbReference type="PANTHER" id="PTHR47354">
    <property type="entry name" value="NADH OXIDOREDUCTASE HCR"/>
    <property type="match status" value="1"/>
</dbReference>
<evidence type="ECO:0000256" key="6">
    <source>
        <dbReference type="ARBA" id="ARBA00022723"/>
    </source>
</evidence>
<reference evidence="16" key="1">
    <citation type="submission" date="2018-05" db="EMBL/GenBank/DDBJ databases">
        <title>Azospirillum thermophila sp. nov., a novel isolated from hot spring.</title>
        <authorList>
            <person name="Zhao Z."/>
        </authorList>
    </citation>
    <scope>NUCLEOTIDE SEQUENCE [LARGE SCALE GENOMIC DNA]</scope>
    <source>
        <strain evidence="16">CFH 70021</strain>
    </source>
</reference>
<evidence type="ECO:0000256" key="11">
    <source>
        <dbReference type="ARBA" id="ARBA00023014"/>
    </source>
</evidence>
<protein>
    <submittedName>
        <fullName evidence="15">Ferric reductase</fullName>
    </submittedName>
</protein>
<dbReference type="InterPro" id="IPR050415">
    <property type="entry name" value="MRET"/>
</dbReference>
<dbReference type="InterPro" id="IPR017927">
    <property type="entry name" value="FAD-bd_FR_type"/>
</dbReference>
<feature type="transmembrane region" description="Helical" evidence="13">
    <location>
        <begin position="171"/>
        <end position="190"/>
    </location>
</feature>
<dbReference type="RefSeq" id="WP_109324393.1">
    <property type="nucleotide sequence ID" value="NZ_CP029352.1"/>
</dbReference>
<dbReference type="InterPro" id="IPR039261">
    <property type="entry name" value="FNR_nucleotide-bd"/>
</dbReference>
<dbReference type="InterPro" id="IPR013130">
    <property type="entry name" value="Fe3_Rdtase_TM_dom"/>
</dbReference>
<dbReference type="InterPro" id="IPR017938">
    <property type="entry name" value="Riboflavin_synthase-like_b-brl"/>
</dbReference>
<evidence type="ECO:0000256" key="12">
    <source>
        <dbReference type="ARBA" id="ARBA00023136"/>
    </source>
</evidence>
<evidence type="ECO:0000256" key="10">
    <source>
        <dbReference type="ARBA" id="ARBA00023004"/>
    </source>
</evidence>
<dbReference type="Pfam" id="PF08022">
    <property type="entry name" value="FAD_binding_8"/>
    <property type="match status" value="1"/>
</dbReference>
<dbReference type="SUPFAM" id="SSF63380">
    <property type="entry name" value="Riboflavin synthase domain-like"/>
    <property type="match status" value="1"/>
</dbReference>
<keyword evidence="11" id="KW-0411">Iron-sulfur</keyword>
<evidence type="ECO:0000256" key="3">
    <source>
        <dbReference type="ARBA" id="ARBA00022630"/>
    </source>
</evidence>
<evidence type="ECO:0000256" key="8">
    <source>
        <dbReference type="ARBA" id="ARBA00022989"/>
    </source>
</evidence>
<dbReference type="GO" id="GO:0046872">
    <property type="term" value="F:metal ion binding"/>
    <property type="evidence" value="ECO:0007669"/>
    <property type="project" value="UniProtKB-KW"/>
</dbReference>
<feature type="transmembrane region" description="Helical" evidence="13">
    <location>
        <begin position="38"/>
        <end position="59"/>
    </location>
</feature>
<accession>A0A2S2CLG6</accession>
<keyword evidence="12 13" id="KW-0472">Membrane</keyword>
<dbReference type="OrthoDB" id="9792185at2"/>
<evidence type="ECO:0000256" key="13">
    <source>
        <dbReference type="SAM" id="Phobius"/>
    </source>
</evidence>
<evidence type="ECO:0000313" key="15">
    <source>
        <dbReference type="EMBL" id="AWK85312.1"/>
    </source>
</evidence>